<dbReference type="Proteomes" id="UP000534783">
    <property type="component" value="Unassembled WGS sequence"/>
</dbReference>
<organism evidence="1 2">
    <name type="scientific">Candidatus Manganitrophus noduliformans</name>
    <dbReference type="NCBI Taxonomy" id="2606439"/>
    <lineage>
        <taxon>Bacteria</taxon>
        <taxon>Pseudomonadati</taxon>
        <taxon>Nitrospirota</taxon>
        <taxon>Nitrospiria</taxon>
        <taxon>Candidatus Troglogloeales</taxon>
        <taxon>Candidatus Manganitrophaceae</taxon>
        <taxon>Candidatus Manganitrophus</taxon>
    </lineage>
</organism>
<gene>
    <name evidence="1" type="ORF">MNODULE_14305</name>
</gene>
<proteinExistence type="predicted"/>
<accession>A0A7X6DRJ3</accession>
<protein>
    <submittedName>
        <fullName evidence="1">Uncharacterized protein</fullName>
    </submittedName>
</protein>
<dbReference type="AlphaFoldDB" id="A0A7X6DRJ3"/>
<reference evidence="1 2" key="1">
    <citation type="journal article" date="2020" name="Nature">
        <title>Bacterial chemolithoautotrophy via manganese oxidation.</title>
        <authorList>
            <person name="Yu H."/>
            <person name="Leadbetter J.R."/>
        </authorList>
    </citation>
    <scope>NUCLEOTIDE SEQUENCE [LARGE SCALE GENOMIC DNA]</scope>
    <source>
        <strain evidence="1 2">Mn-1</strain>
    </source>
</reference>
<evidence type="ECO:0000313" key="2">
    <source>
        <dbReference type="Proteomes" id="UP000534783"/>
    </source>
</evidence>
<keyword evidence="2" id="KW-1185">Reference proteome</keyword>
<dbReference type="EMBL" id="VTOW01000002">
    <property type="protein sequence ID" value="NKE71917.1"/>
    <property type="molecule type" value="Genomic_DNA"/>
</dbReference>
<evidence type="ECO:0000313" key="1">
    <source>
        <dbReference type="EMBL" id="NKE71917.1"/>
    </source>
</evidence>
<comment type="caution">
    <text evidence="1">The sequence shown here is derived from an EMBL/GenBank/DDBJ whole genome shotgun (WGS) entry which is preliminary data.</text>
</comment>
<sequence length="149" mass="17139">MDERKIEKENRPVLFELSDGSEVEGEVFLRLYEAHHAGLQKVGDLLHEEKKFIPVRTKGGTLLINRSHIVVAKVPAQLEKDDLMTLGKKNSVSLKMIRGNEIEGDVFVNLPEGFCRMKDYLNQPVRFFTLIQPEFVVYINQEFVLSVHD</sequence>
<name>A0A7X6DRJ3_9BACT</name>
<dbReference type="RefSeq" id="WP_168060982.1">
    <property type="nucleotide sequence ID" value="NZ_VTOW01000002.1"/>
</dbReference>